<reference evidence="1" key="1">
    <citation type="journal article" date="2020" name="Nature">
        <title>Giant virus diversity and host interactions through global metagenomics.</title>
        <authorList>
            <person name="Schulz F."/>
            <person name="Roux S."/>
            <person name="Paez-Espino D."/>
            <person name="Jungbluth S."/>
            <person name="Walsh D.A."/>
            <person name="Denef V.J."/>
            <person name="McMahon K.D."/>
            <person name="Konstantinidis K.T."/>
            <person name="Eloe-Fadrosh E.A."/>
            <person name="Kyrpides N.C."/>
            <person name="Woyke T."/>
        </authorList>
    </citation>
    <scope>NUCLEOTIDE SEQUENCE</scope>
    <source>
        <strain evidence="1">GVMAG-M-3300023210-19</strain>
    </source>
</reference>
<proteinExistence type="predicted"/>
<name>A0A6C0IJ45_9ZZZZ</name>
<dbReference type="EMBL" id="MN740203">
    <property type="protein sequence ID" value="QHT93218.1"/>
    <property type="molecule type" value="Genomic_DNA"/>
</dbReference>
<dbReference type="AlphaFoldDB" id="A0A6C0IJ45"/>
<evidence type="ECO:0000313" key="1">
    <source>
        <dbReference type="EMBL" id="QHT93218.1"/>
    </source>
</evidence>
<accession>A0A6C0IJ45</accession>
<sequence>MDAPQYDIDIMTQVTGMLHSLPHDDQTPDYKKIMMMVHTYLLRNCKHCIATDYIDTDVESGQTIKYCEKCYLTFD</sequence>
<protein>
    <submittedName>
        <fullName evidence="1">Uncharacterized protein</fullName>
    </submittedName>
</protein>
<organism evidence="1">
    <name type="scientific">viral metagenome</name>
    <dbReference type="NCBI Taxonomy" id="1070528"/>
    <lineage>
        <taxon>unclassified sequences</taxon>
        <taxon>metagenomes</taxon>
        <taxon>organismal metagenomes</taxon>
    </lineage>
</organism>